<dbReference type="AlphaFoldDB" id="T0BUN1"/>
<dbReference type="SUPFAM" id="SSF47413">
    <property type="entry name" value="lambda repressor-like DNA-binding domains"/>
    <property type="match status" value="1"/>
</dbReference>
<accession>A0A9E6ZL28</accession>
<dbReference type="GO" id="GO:0003677">
    <property type="term" value="F:DNA binding"/>
    <property type="evidence" value="ECO:0007669"/>
    <property type="project" value="InterPro"/>
</dbReference>
<dbReference type="eggNOG" id="COG1476">
    <property type="taxonomic scope" value="Bacteria"/>
</dbReference>
<dbReference type="InterPro" id="IPR001387">
    <property type="entry name" value="Cro/C1-type_HTH"/>
</dbReference>
<dbReference type="STRING" id="1356854.N007_10850"/>
<dbReference type="OrthoDB" id="1859224at2"/>
<dbReference type="InterPro" id="IPR010982">
    <property type="entry name" value="Lambda_DNA-bd_dom_sf"/>
</dbReference>
<gene>
    <name evidence="1" type="ORF">K1I37_03080</name>
</gene>
<keyword evidence="2" id="KW-1185">Reference proteome</keyword>
<dbReference type="KEGG" id="aaco:K1I37_03080"/>
<evidence type="ECO:0000313" key="1">
    <source>
        <dbReference type="EMBL" id="UNO49546.1"/>
    </source>
</evidence>
<protein>
    <submittedName>
        <fullName evidence="1">Helix-turn-helix domain-containing protein</fullName>
    </submittedName>
</protein>
<dbReference type="Pfam" id="PF01381">
    <property type="entry name" value="HTH_3"/>
    <property type="match status" value="1"/>
</dbReference>
<dbReference type="CDD" id="cd00093">
    <property type="entry name" value="HTH_XRE"/>
    <property type="match status" value="1"/>
</dbReference>
<dbReference type="PROSITE" id="PS50943">
    <property type="entry name" value="HTH_CROC1"/>
    <property type="match status" value="1"/>
</dbReference>
<sequence>MRFLREPIIDRGFYAQIENGTRDPSIHVATNIANALGISPQIFFVEQFMSDRTDYKDMNYNVYAHCDRDLRYTWIWHPFSNFDSSIGKRDDEVMDGPGISELQFLKQRVIIDGVALEKVILFDQDHRLAPYLVRAEPLLNDTGEVVGASTILTCMPAL</sequence>
<reference evidence="2" key="1">
    <citation type="journal article" date="2022" name="G3 (Bethesda)">
        <title>Unveiling the complete genome sequence of Alicyclobacillus acidoterrestris DSM 3922T, a taint-producing strain.</title>
        <authorList>
            <person name="Leonardo I.C."/>
            <person name="Barreto Crespo M.T."/>
            <person name="Gaspar F.B."/>
        </authorList>
    </citation>
    <scope>NUCLEOTIDE SEQUENCE [LARGE SCALE GENOMIC DNA]</scope>
    <source>
        <strain evidence="2">DSM 3922</strain>
    </source>
</reference>
<dbReference type="EMBL" id="CP080467">
    <property type="protein sequence ID" value="UNO49546.1"/>
    <property type="molecule type" value="Genomic_DNA"/>
</dbReference>
<evidence type="ECO:0000313" key="2">
    <source>
        <dbReference type="Proteomes" id="UP000829401"/>
    </source>
</evidence>
<organism evidence="1 2">
    <name type="scientific">Alicyclobacillus acidoterrestris (strain ATCC 49025 / DSM 3922 / CIP 106132 / NCIMB 13137 / GD3B)</name>
    <dbReference type="NCBI Taxonomy" id="1356854"/>
    <lineage>
        <taxon>Bacteria</taxon>
        <taxon>Bacillati</taxon>
        <taxon>Bacillota</taxon>
        <taxon>Bacilli</taxon>
        <taxon>Bacillales</taxon>
        <taxon>Alicyclobacillaceae</taxon>
        <taxon>Alicyclobacillus</taxon>
    </lineage>
</organism>
<name>T0BUN1_ALIAG</name>
<dbReference type="RefSeq" id="WP_021297221.1">
    <property type="nucleotide sequence ID" value="NZ_AURB01000147.1"/>
</dbReference>
<dbReference type="Proteomes" id="UP000829401">
    <property type="component" value="Chromosome"/>
</dbReference>
<accession>T0BUN1</accession>
<dbReference type="Gene3D" id="1.10.260.40">
    <property type="entry name" value="lambda repressor-like DNA-binding domains"/>
    <property type="match status" value="1"/>
</dbReference>
<proteinExistence type="predicted"/>